<keyword evidence="2 5" id="KW-0479">Metal-binding</keyword>
<comment type="cofactor">
    <cofactor evidence="1 5">
        <name>Mg(2+)</name>
        <dbReference type="ChEBI" id="CHEBI:18420"/>
    </cofactor>
</comment>
<dbReference type="PRINTS" id="PR00377">
    <property type="entry name" value="IMPHPHTASES"/>
</dbReference>
<dbReference type="FunFam" id="3.30.540.10:FF:000003">
    <property type="entry name" value="Inositol-1-monophosphatase"/>
    <property type="match status" value="1"/>
</dbReference>
<dbReference type="GO" id="GO:0008934">
    <property type="term" value="F:inositol monophosphate 1-phosphatase activity"/>
    <property type="evidence" value="ECO:0007669"/>
    <property type="project" value="TreeGrafter"/>
</dbReference>
<feature type="binding site" evidence="5">
    <location>
        <position position="84"/>
    </location>
    <ligand>
        <name>Mg(2+)</name>
        <dbReference type="ChEBI" id="CHEBI:18420"/>
        <label>1</label>
        <note>catalytic</note>
    </ligand>
</feature>
<evidence type="ECO:0000313" key="6">
    <source>
        <dbReference type="EMBL" id="PIZ89643.1"/>
    </source>
</evidence>
<dbReference type="Gene3D" id="3.30.540.10">
    <property type="entry name" value="Fructose-1,6-Bisphosphatase, subunit A, domain 1"/>
    <property type="match status" value="1"/>
</dbReference>
<protein>
    <recommendedName>
        <fullName evidence="8">Inositol monophosphatase</fullName>
    </recommendedName>
</protein>
<feature type="binding site" evidence="5">
    <location>
        <position position="66"/>
    </location>
    <ligand>
        <name>Mg(2+)</name>
        <dbReference type="ChEBI" id="CHEBI:18420"/>
        <label>1</label>
        <note>catalytic</note>
    </ligand>
</feature>
<gene>
    <name evidence="6" type="ORF">COX89_00395</name>
</gene>
<evidence type="ECO:0000256" key="1">
    <source>
        <dbReference type="ARBA" id="ARBA00001946"/>
    </source>
</evidence>
<comment type="caution">
    <text evidence="6">The sequence shown here is derived from an EMBL/GenBank/DDBJ whole genome shotgun (WGS) entry which is preliminary data.</text>
</comment>
<sequence length="172" mass="19608">MKIDIKKIITAAEEGSKILKKYFGQTLKIKEKSLPVNIQTTADLKSEEKILETLKKNFPEFNILTEEKGLIDKKSEYTFIVDPLDGTNNFILGIANFSVSIGLLRQNKIVAGVVENPILDQIYFAKAGQGSFLNNKKIKVNKEKDIKKAIIGYDCDYGHYLEKYFRELLEKL</sequence>
<dbReference type="EMBL" id="PFPC01000013">
    <property type="protein sequence ID" value="PIZ89643.1"/>
    <property type="molecule type" value="Genomic_DNA"/>
</dbReference>
<keyword evidence="3" id="KW-0378">Hydrolase</keyword>
<evidence type="ECO:0000256" key="2">
    <source>
        <dbReference type="ARBA" id="ARBA00022723"/>
    </source>
</evidence>
<dbReference type="SUPFAM" id="SSF56655">
    <property type="entry name" value="Carbohydrate phosphatase"/>
    <property type="match status" value="1"/>
</dbReference>
<dbReference type="PANTHER" id="PTHR20854:SF4">
    <property type="entry name" value="INOSITOL-1-MONOPHOSPHATASE-RELATED"/>
    <property type="match status" value="1"/>
</dbReference>
<dbReference type="PANTHER" id="PTHR20854">
    <property type="entry name" value="INOSITOL MONOPHOSPHATASE"/>
    <property type="match status" value="1"/>
</dbReference>
<evidence type="ECO:0000256" key="5">
    <source>
        <dbReference type="PIRSR" id="PIRSR600760-2"/>
    </source>
</evidence>
<feature type="non-terminal residue" evidence="6">
    <location>
        <position position="172"/>
    </location>
</feature>
<dbReference type="GO" id="GO:0006020">
    <property type="term" value="P:inositol metabolic process"/>
    <property type="evidence" value="ECO:0007669"/>
    <property type="project" value="TreeGrafter"/>
</dbReference>
<evidence type="ECO:0000256" key="3">
    <source>
        <dbReference type="ARBA" id="ARBA00022801"/>
    </source>
</evidence>
<accession>A0A2M7V0A7</accession>
<dbReference type="InterPro" id="IPR000760">
    <property type="entry name" value="Inositol_monophosphatase-like"/>
</dbReference>
<dbReference type="Pfam" id="PF00459">
    <property type="entry name" value="Inositol_P"/>
    <property type="match status" value="1"/>
</dbReference>
<evidence type="ECO:0000313" key="7">
    <source>
        <dbReference type="Proteomes" id="UP000231538"/>
    </source>
</evidence>
<dbReference type="GO" id="GO:0046872">
    <property type="term" value="F:metal ion binding"/>
    <property type="evidence" value="ECO:0007669"/>
    <property type="project" value="UniProtKB-KW"/>
</dbReference>
<evidence type="ECO:0000256" key="4">
    <source>
        <dbReference type="ARBA" id="ARBA00022842"/>
    </source>
</evidence>
<feature type="binding site" evidence="5">
    <location>
        <position position="82"/>
    </location>
    <ligand>
        <name>Mg(2+)</name>
        <dbReference type="ChEBI" id="CHEBI:18420"/>
        <label>1</label>
        <note>catalytic</note>
    </ligand>
</feature>
<feature type="binding site" evidence="5">
    <location>
        <position position="85"/>
    </location>
    <ligand>
        <name>Mg(2+)</name>
        <dbReference type="ChEBI" id="CHEBI:18420"/>
        <label>1</label>
        <note>catalytic</note>
    </ligand>
</feature>
<proteinExistence type="predicted"/>
<dbReference type="AlphaFoldDB" id="A0A2M7V0A7"/>
<evidence type="ECO:0008006" key="8">
    <source>
        <dbReference type="Google" id="ProtNLM"/>
    </source>
</evidence>
<dbReference type="Proteomes" id="UP000231538">
    <property type="component" value="Unassembled WGS sequence"/>
</dbReference>
<keyword evidence="4 5" id="KW-0460">Magnesium</keyword>
<name>A0A2M7V0A7_9BACT</name>
<reference evidence="7" key="1">
    <citation type="submission" date="2017-09" db="EMBL/GenBank/DDBJ databases">
        <title>Depth-based differentiation of microbial function through sediment-hosted aquifers and enrichment of novel symbionts in the deep terrestrial subsurface.</title>
        <authorList>
            <person name="Probst A.J."/>
            <person name="Ladd B."/>
            <person name="Jarett J.K."/>
            <person name="Geller-Mcgrath D.E."/>
            <person name="Sieber C.M.K."/>
            <person name="Emerson J.B."/>
            <person name="Anantharaman K."/>
            <person name="Thomas B.C."/>
            <person name="Malmstrom R."/>
            <person name="Stieglmeier M."/>
            <person name="Klingl A."/>
            <person name="Woyke T."/>
            <person name="Ryan C.M."/>
            <person name="Banfield J.F."/>
        </authorList>
    </citation>
    <scope>NUCLEOTIDE SEQUENCE [LARGE SCALE GENOMIC DNA]</scope>
</reference>
<dbReference type="GO" id="GO:0007165">
    <property type="term" value="P:signal transduction"/>
    <property type="evidence" value="ECO:0007669"/>
    <property type="project" value="TreeGrafter"/>
</dbReference>
<organism evidence="6 7">
    <name type="scientific">Candidatus Nealsonbacteria bacterium CG_4_10_14_0_2_um_filter_37_10</name>
    <dbReference type="NCBI Taxonomy" id="1974679"/>
    <lineage>
        <taxon>Bacteria</taxon>
        <taxon>Candidatus Nealsoniibacteriota</taxon>
    </lineage>
</organism>